<organism evidence="3 4">
    <name type="scientific">Salana multivorans</name>
    <dbReference type="NCBI Taxonomy" id="120377"/>
    <lineage>
        <taxon>Bacteria</taxon>
        <taxon>Bacillati</taxon>
        <taxon>Actinomycetota</taxon>
        <taxon>Actinomycetes</taxon>
        <taxon>Micrococcales</taxon>
        <taxon>Beutenbergiaceae</taxon>
        <taxon>Salana</taxon>
    </lineage>
</organism>
<keyword evidence="2" id="KW-1133">Transmembrane helix</keyword>
<dbReference type="OrthoDB" id="5244024at2"/>
<evidence type="ECO:0000256" key="1">
    <source>
        <dbReference type="SAM" id="MobiDB-lite"/>
    </source>
</evidence>
<evidence type="ECO:0000313" key="4">
    <source>
        <dbReference type="Proteomes" id="UP000275356"/>
    </source>
</evidence>
<dbReference type="AlphaFoldDB" id="A0A3N2D254"/>
<comment type="caution">
    <text evidence="3">The sequence shown here is derived from an EMBL/GenBank/DDBJ whole genome shotgun (WGS) entry which is preliminary data.</text>
</comment>
<dbReference type="InterPro" id="IPR021401">
    <property type="entry name" value="DUF3040"/>
</dbReference>
<dbReference type="Proteomes" id="UP000275356">
    <property type="component" value="Unassembled WGS sequence"/>
</dbReference>
<sequence length="130" mass="13574">MPLSEYEQRVLAQMEQQLSSDDPKLAETFTGSAPAVGPRAASRVLLGVVVAALGLGVIVVGLAQGLSWLGIIGFLVMFGGVLLSMSRGKATEGVPPGGSGGAKPAGPRSQGPSPFMSRLDERWDRRRGER</sequence>
<accession>A0A3N2D254</accession>
<protein>
    <recommendedName>
        <fullName evidence="5">DUF3040 family protein</fullName>
    </recommendedName>
</protein>
<dbReference type="RefSeq" id="WP_123740986.1">
    <property type="nucleotide sequence ID" value="NZ_CALFQU010000008.1"/>
</dbReference>
<evidence type="ECO:0000313" key="3">
    <source>
        <dbReference type="EMBL" id="ROR93852.1"/>
    </source>
</evidence>
<reference evidence="3 4" key="1">
    <citation type="submission" date="2018-11" db="EMBL/GenBank/DDBJ databases">
        <title>Sequencing the genomes of 1000 actinobacteria strains.</title>
        <authorList>
            <person name="Klenk H.-P."/>
        </authorList>
    </citation>
    <scope>NUCLEOTIDE SEQUENCE [LARGE SCALE GENOMIC DNA]</scope>
    <source>
        <strain evidence="3 4">DSM 13521</strain>
    </source>
</reference>
<evidence type="ECO:0000256" key="2">
    <source>
        <dbReference type="SAM" id="Phobius"/>
    </source>
</evidence>
<feature type="compositionally biased region" description="Basic and acidic residues" evidence="1">
    <location>
        <begin position="118"/>
        <end position="130"/>
    </location>
</feature>
<feature type="transmembrane region" description="Helical" evidence="2">
    <location>
        <begin position="44"/>
        <end position="62"/>
    </location>
</feature>
<gene>
    <name evidence="3" type="ORF">EDD28_3280</name>
</gene>
<keyword evidence="2" id="KW-0812">Transmembrane</keyword>
<name>A0A3N2D254_9MICO</name>
<evidence type="ECO:0008006" key="5">
    <source>
        <dbReference type="Google" id="ProtNLM"/>
    </source>
</evidence>
<keyword evidence="4" id="KW-1185">Reference proteome</keyword>
<feature type="transmembrane region" description="Helical" evidence="2">
    <location>
        <begin position="68"/>
        <end position="85"/>
    </location>
</feature>
<keyword evidence="2" id="KW-0472">Membrane</keyword>
<dbReference type="Pfam" id="PF11239">
    <property type="entry name" value="DUF3040"/>
    <property type="match status" value="1"/>
</dbReference>
<proteinExistence type="predicted"/>
<feature type="region of interest" description="Disordered" evidence="1">
    <location>
        <begin position="89"/>
        <end position="130"/>
    </location>
</feature>
<dbReference type="EMBL" id="RKHQ01000002">
    <property type="protein sequence ID" value="ROR93852.1"/>
    <property type="molecule type" value="Genomic_DNA"/>
</dbReference>